<feature type="compositionally biased region" description="Basic and acidic residues" evidence="11">
    <location>
        <begin position="838"/>
        <end position="877"/>
    </location>
</feature>
<evidence type="ECO:0000256" key="6">
    <source>
        <dbReference type="ARBA" id="ARBA00022989"/>
    </source>
</evidence>
<keyword evidence="8 12" id="KW-0472">Membrane</keyword>
<feature type="transmembrane region" description="Helical" evidence="12">
    <location>
        <begin position="215"/>
        <end position="237"/>
    </location>
</feature>
<feature type="compositionally biased region" description="Basic and acidic residues" evidence="11">
    <location>
        <begin position="892"/>
        <end position="904"/>
    </location>
</feature>
<dbReference type="Proteomes" id="UP001152795">
    <property type="component" value="Unassembled WGS sequence"/>
</dbReference>
<dbReference type="Pfam" id="PF00520">
    <property type="entry name" value="Ion_trans"/>
    <property type="match status" value="2"/>
</dbReference>
<evidence type="ECO:0000256" key="11">
    <source>
        <dbReference type="SAM" id="MobiDB-lite"/>
    </source>
</evidence>
<feature type="region of interest" description="Disordered" evidence="11">
    <location>
        <begin position="838"/>
        <end position="972"/>
    </location>
</feature>
<reference evidence="14" key="1">
    <citation type="submission" date="2020-04" db="EMBL/GenBank/DDBJ databases">
        <authorList>
            <person name="Alioto T."/>
            <person name="Alioto T."/>
            <person name="Gomez Garrido J."/>
        </authorList>
    </citation>
    <scope>NUCLEOTIDE SEQUENCE</scope>
    <source>
        <strain evidence="14">A484AB</strain>
    </source>
</reference>
<protein>
    <submittedName>
        <fullName evidence="14">Voltage-dependent T-type calcium channel subunit alpha-1H-like</fullName>
    </submittedName>
</protein>
<evidence type="ECO:0000256" key="3">
    <source>
        <dbReference type="ARBA" id="ARBA00022692"/>
    </source>
</evidence>
<keyword evidence="3 12" id="KW-0812">Transmembrane</keyword>
<evidence type="ECO:0000256" key="9">
    <source>
        <dbReference type="ARBA" id="ARBA00023180"/>
    </source>
</evidence>
<evidence type="ECO:0000259" key="13">
    <source>
        <dbReference type="Pfam" id="PF00520"/>
    </source>
</evidence>
<evidence type="ECO:0000256" key="10">
    <source>
        <dbReference type="ARBA" id="ARBA00023303"/>
    </source>
</evidence>
<feature type="region of interest" description="Disordered" evidence="11">
    <location>
        <begin position="1088"/>
        <end position="1136"/>
    </location>
</feature>
<organism evidence="14 15">
    <name type="scientific">Paramuricea clavata</name>
    <name type="common">Red gorgonian</name>
    <name type="synonym">Violescent sea-whip</name>
    <dbReference type="NCBI Taxonomy" id="317549"/>
    <lineage>
        <taxon>Eukaryota</taxon>
        <taxon>Metazoa</taxon>
        <taxon>Cnidaria</taxon>
        <taxon>Anthozoa</taxon>
        <taxon>Octocorallia</taxon>
        <taxon>Malacalcyonacea</taxon>
        <taxon>Plexauridae</taxon>
        <taxon>Paramuricea</taxon>
    </lineage>
</organism>
<evidence type="ECO:0000256" key="8">
    <source>
        <dbReference type="ARBA" id="ARBA00023136"/>
    </source>
</evidence>
<feature type="transmembrane region" description="Helical" evidence="12">
    <location>
        <begin position="115"/>
        <end position="139"/>
    </location>
</feature>
<keyword evidence="10" id="KW-0407">Ion channel</keyword>
<name>A0A6S7IJH8_PARCT</name>
<dbReference type="InterPro" id="IPR027359">
    <property type="entry name" value="Volt_channel_dom_sf"/>
</dbReference>
<keyword evidence="2" id="KW-0813">Transport</keyword>
<feature type="transmembrane region" description="Helical" evidence="12">
    <location>
        <begin position="527"/>
        <end position="546"/>
    </location>
</feature>
<dbReference type="InterPro" id="IPR005821">
    <property type="entry name" value="Ion_trans_dom"/>
</dbReference>
<dbReference type="GO" id="GO:0008332">
    <property type="term" value="F:low voltage-gated calcium channel activity"/>
    <property type="evidence" value="ECO:0007669"/>
    <property type="project" value="TreeGrafter"/>
</dbReference>
<feature type="transmembrane region" description="Helical" evidence="12">
    <location>
        <begin position="151"/>
        <end position="170"/>
    </location>
</feature>
<sequence>GGDDNVMVVVMVMMMVMIMTLMKVMMVVVMIICDGDDDGDDNDSDEGDDGSGDDNVMVMVMVMVVIMTLVKVMMVVVTMVVGMMLIMMDDGDSGGDDGGDSGAMMVMLKGQFIHIMQYIFTAIFTVEMSIKVISLGLIVGPNTYLRSGWNIIDGVLVLFSLVDLVISLTTNSQSGILGVLRVFRAFRTLRPLRVINRAPELKLVVETLLSSLKPIGNVVLIAATFFTIFGILGVQLFKGKFYSCHDVSSTIDIKNKSQCLSNAGKWLNNEYNFDHLARALLTLFVFATRDGWVSIMYSGVDAVGPDQQPQRDYAKWNVLYFVAFLLLAGFVVLNMLVGIVVENFHKCRNELLKEQNAEKSEKIEVKNTSRSNSISDIDYEGFPPWRQKIFLLVTHDYFDLAIAVVIGINVLCMAMEHYDQPENLTLFLKYANYVFTIMFIIEAILKILALGFKNYFRNRWNSLDMMIVVLSIGGIILDELATSNFPMNPTIIRVMRVLRITRVLKLLKTAEGIRSLLDTVGKALPQVANLGMLFLLLFFIFGALGMELFGNISCEKVECEGLDTHAHFRNFGYSVLTLFRVSTGDNWNGILKDTIDSKRCETGEIEGCEIIQNIAPIYFAAFVLITQFVLLNVVVAVMMKHLEESKFEEANTIKNHSPGTPRLFLGKRTPDTPRRSRNSPRLSKGSLRSRKNESGILKKKGSLSVDGAQRRTKSLDEIRNNNLHLSYNSGSDSDCCFEDLNREKVSKVSSDLRQRKPSVDNENYYVEMPVIKKDQISEKSKSPNQVLEIVEVGDSECSAPLVKTSEPFVKSSELFVESSEPIVKVSGSLVEDSGALVKQEKNEKTDKVPKDDIGMKEKDNKADRLQNETKEMNETDRTRRKGNKRMKKKDRLKYEEKERFDTKPSEQSIEGQSNQVEREVKDEISKDSKIKQADVSKERRGDQEENNKETSQEDVGKREFGDDVIDGKDGQNIPLRKLGGNLQEARHLNVKDNLNETTNIEQNLKQTHDQKRLAFEELAKNRQNIEQDSETEIKSHEGRGSQEHKETFGLMDNKSGKQESHKELLKLNEGLNLTNNNQNESQANLMENNNQRQSSQEGVSKISDSQQEGNTRTRFHGIRLEPLPDNVTKLTPASNE</sequence>
<dbReference type="PANTHER" id="PTHR10037">
    <property type="entry name" value="VOLTAGE-GATED CATION CHANNEL CALCIUM AND SODIUM"/>
    <property type="match status" value="1"/>
</dbReference>
<feature type="compositionally biased region" description="Basic and acidic residues" evidence="11">
    <location>
        <begin position="916"/>
        <end position="969"/>
    </location>
</feature>
<evidence type="ECO:0000256" key="1">
    <source>
        <dbReference type="ARBA" id="ARBA00004141"/>
    </source>
</evidence>
<keyword evidence="7" id="KW-0406">Ion transport</keyword>
<keyword evidence="15" id="KW-1185">Reference proteome</keyword>
<evidence type="ECO:0000256" key="12">
    <source>
        <dbReference type="SAM" id="Phobius"/>
    </source>
</evidence>
<keyword evidence="4" id="KW-0677">Repeat</keyword>
<feature type="transmembrane region" description="Helical" evidence="12">
    <location>
        <begin position="56"/>
        <end position="86"/>
    </location>
</feature>
<dbReference type="GO" id="GO:0070509">
    <property type="term" value="P:calcium ion import"/>
    <property type="evidence" value="ECO:0007669"/>
    <property type="project" value="TreeGrafter"/>
</dbReference>
<dbReference type="FunFam" id="1.20.120.350:FF:000008">
    <property type="entry name" value="Voltage-dependent T-type calcium channel subunit alpha"/>
    <property type="match status" value="1"/>
</dbReference>
<feature type="compositionally biased region" description="Basic and acidic residues" evidence="11">
    <location>
        <begin position="1021"/>
        <end position="1047"/>
    </location>
</feature>
<keyword evidence="9" id="KW-0325">Glycoprotein</keyword>
<feature type="transmembrane region" description="Helical" evidence="12">
    <location>
        <begin position="430"/>
        <end position="448"/>
    </location>
</feature>
<dbReference type="AlphaFoldDB" id="A0A6S7IJH8"/>
<comment type="subcellular location">
    <subcellularLocation>
        <location evidence="1">Membrane</location>
        <topology evidence="1">Multi-pass membrane protein</topology>
    </subcellularLocation>
</comment>
<feature type="compositionally biased region" description="Polar residues" evidence="11">
    <location>
        <begin position="1088"/>
        <end position="1112"/>
    </location>
</feature>
<feature type="domain" description="Ion transport" evidence="13">
    <location>
        <begin position="74"/>
        <end position="349"/>
    </location>
</feature>
<feature type="compositionally biased region" description="Basic residues" evidence="11">
    <location>
        <begin position="878"/>
        <end position="891"/>
    </location>
</feature>
<dbReference type="SUPFAM" id="SSF81324">
    <property type="entry name" value="Voltage-gated potassium channels"/>
    <property type="match status" value="2"/>
</dbReference>
<evidence type="ECO:0000256" key="7">
    <source>
        <dbReference type="ARBA" id="ARBA00023065"/>
    </source>
</evidence>
<evidence type="ECO:0000256" key="4">
    <source>
        <dbReference type="ARBA" id="ARBA00022737"/>
    </source>
</evidence>
<feature type="region of interest" description="Disordered" evidence="11">
    <location>
        <begin position="652"/>
        <end position="693"/>
    </location>
</feature>
<dbReference type="FunFam" id="1.20.120.350:FF:000009">
    <property type="entry name" value="Voltage-dependent T-type calcium channel subunit alpha"/>
    <property type="match status" value="1"/>
</dbReference>
<evidence type="ECO:0000313" key="14">
    <source>
        <dbReference type="EMBL" id="CAB4019244.1"/>
    </source>
</evidence>
<feature type="domain" description="Ion transport" evidence="13">
    <location>
        <begin position="396"/>
        <end position="645"/>
    </location>
</feature>
<comment type="caution">
    <text evidence="14">The sequence shown here is derived from an EMBL/GenBank/DDBJ whole genome shotgun (WGS) entry which is preliminary data.</text>
</comment>
<dbReference type="GO" id="GO:0005248">
    <property type="term" value="F:voltage-gated sodium channel activity"/>
    <property type="evidence" value="ECO:0007669"/>
    <property type="project" value="TreeGrafter"/>
</dbReference>
<dbReference type="GO" id="GO:0043005">
    <property type="term" value="C:neuron projection"/>
    <property type="evidence" value="ECO:0007669"/>
    <property type="project" value="TreeGrafter"/>
</dbReference>
<dbReference type="Gene3D" id="1.10.287.70">
    <property type="match status" value="2"/>
</dbReference>
<feature type="region of interest" description="Disordered" evidence="11">
    <location>
        <begin position="1021"/>
        <end position="1062"/>
    </location>
</feature>
<evidence type="ECO:0000256" key="5">
    <source>
        <dbReference type="ARBA" id="ARBA00022882"/>
    </source>
</evidence>
<dbReference type="Gene3D" id="1.20.120.350">
    <property type="entry name" value="Voltage-gated potassium channels. Chain C"/>
    <property type="match status" value="2"/>
</dbReference>
<dbReference type="FunFam" id="1.10.287.70:FF:000117">
    <property type="entry name" value="Voltage-gated Ca2+ channel, alpha subunit"/>
    <property type="match status" value="1"/>
</dbReference>
<keyword evidence="5" id="KW-0851">Voltage-gated channel</keyword>
<gene>
    <name evidence="14" type="ORF">PACLA_8A028478</name>
</gene>
<keyword evidence="6 12" id="KW-1133">Transmembrane helix</keyword>
<evidence type="ECO:0000256" key="2">
    <source>
        <dbReference type="ARBA" id="ARBA00022448"/>
    </source>
</evidence>
<proteinExistence type="predicted"/>
<dbReference type="EMBL" id="CACRXK020010372">
    <property type="protein sequence ID" value="CAB4019244.1"/>
    <property type="molecule type" value="Genomic_DNA"/>
</dbReference>
<feature type="transmembrane region" description="Helical" evidence="12">
    <location>
        <begin position="460"/>
        <end position="477"/>
    </location>
</feature>
<feature type="transmembrane region" description="Helical" evidence="12">
    <location>
        <begin position="318"/>
        <end position="341"/>
    </location>
</feature>
<dbReference type="InterPro" id="IPR043203">
    <property type="entry name" value="VGCC_Ca_Na"/>
</dbReference>
<feature type="transmembrane region" description="Helical" evidence="12">
    <location>
        <begin position="397"/>
        <end position="418"/>
    </location>
</feature>
<dbReference type="PANTHER" id="PTHR10037:SF230">
    <property type="entry name" value="CA[2+]-CHANNEL PROTEIN ALPHA[[1]] SUBUNIT T, ISOFORM F"/>
    <property type="match status" value="1"/>
</dbReference>
<dbReference type="OrthoDB" id="416585at2759"/>
<feature type="non-terminal residue" evidence="14">
    <location>
        <position position="1"/>
    </location>
</feature>
<feature type="transmembrane region" description="Helical" evidence="12">
    <location>
        <begin position="617"/>
        <end position="639"/>
    </location>
</feature>
<dbReference type="GO" id="GO:0001518">
    <property type="term" value="C:voltage-gated sodium channel complex"/>
    <property type="evidence" value="ECO:0007669"/>
    <property type="project" value="TreeGrafter"/>
</dbReference>
<feature type="compositionally biased region" description="Polar residues" evidence="11">
    <location>
        <begin position="905"/>
        <end position="915"/>
    </location>
</feature>
<feature type="transmembrane region" description="Helical" evidence="12">
    <location>
        <begin position="6"/>
        <end position="35"/>
    </location>
</feature>
<evidence type="ECO:0000313" key="15">
    <source>
        <dbReference type="Proteomes" id="UP001152795"/>
    </source>
</evidence>
<accession>A0A6S7IJH8</accession>
<dbReference type="GO" id="GO:0086010">
    <property type="term" value="P:membrane depolarization during action potential"/>
    <property type="evidence" value="ECO:0007669"/>
    <property type="project" value="TreeGrafter"/>
</dbReference>